<feature type="region of interest" description="Disordered" evidence="1">
    <location>
        <begin position="109"/>
        <end position="128"/>
    </location>
</feature>
<sequence>MPCERSRQVASSLRTREVGHPVVGDGSFRSRPYPSTSSPTLQGLVRRFRSFRQRRLRAQGNSPASSMAPPPSPSATPRSIQSLAFAATEGEGYTEDTDSLSNITMVGSTPGSDDQDHQPTHIPPSPTVVLDTEPPHDRVNNILGSTCPACRQAISETMQDMSVSLTALAHALLAFSSEVRR</sequence>
<dbReference type="AlphaFoldDB" id="A0A4Y7SL81"/>
<feature type="compositionally biased region" description="Low complexity" evidence="1">
    <location>
        <begin position="27"/>
        <end position="40"/>
    </location>
</feature>
<proteinExistence type="predicted"/>
<gene>
    <name evidence="2" type="ORF">FA13DRAFT_1715915</name>
</gene>
<dbReference type="Proteomes" id="UP000298030">
    <property type="component" value="Unassembled WGS sequence"/>
</dbReference>
<protein>
    <submittedName>
        <fullName evidence="2">Uncharacterized protein</fullName>
    </submittedName>
</protein>
<organism evidence="2 3">
    <name type="scientific">Coprinellus micaceus</name>
    <name type="common">Glistening ink-cap mushroom</name>
    <name type="synonym">Coprinus micaceus</name>
    <dbReference type="NCBI Taxonomy" id="71717"/>
    <lineage>
        <taxon>Eukaryota</taxon>
        <taxon>Fungi</taxon>
        <taxon>Dikarya</taxon>
        <taxon>Basidiomycota</taxon>
        <taxon>Agaricomycotina</taxon>
        <taxon>Agaricomycetes</taxon>
        <taxon>Agaricomycetidae</taxon>
        <taxon>Agaricales</taxon>
        <taxon>Agaricineae</taxon>
        <taxon>Psathyrellaceae</taxon>
        <taxon>Coprinellus</taxon>
    </lineage>
</organism>
<reference evidence="2 3" key="1">
    <citation type="journal article" date="2019" name="Nat. Ecol. Evol.">
        <title>Megaphylogeny resolves global patterns of mushroom evolution.</title>
        <authorList>
            <person name="Varga T."/>
            <person name="Krizsan K."/>
            <person name="Foldi C."/>
            <person name="Dima B."/>
            <person name="Sanchez-Garcia M."/>
            <person name="Sanchez-Ramirez S."/>
            <person name="Szollosi G.J."/>
            <person name="Szarkandi J.G."/>
            <person name="Papp V."/>
            <person name="Albert L."/>
            <person name="Andreopoulos W."/>
            <person name="Angelini C."/>
            <person name="Antonin V."/>
            <person name="Barry K.W."/>
            <person name="Bougher N.L."/>
            <person name="Buchanan P."/>
            <person name="Buyck B."/>
            <person name="Bense V."/>
            <person name="Catcheside P."/>
            <person name="Chovatia M."/>
            <person name="Cooper J."/>
            <person name="Damon W."/>
            <person name="Desjardin D."/>
            <person name="Finy P."/>
            <person name="Geml J."/>
            <person name="Haridas S."/>
            <person name="Hughes K."/>
            <person name="Justo A."/>
            <person name="Karasinski D."/>
            <person name="Kautmanova I."/>
            <person name="Kiss B."/>
            <person name="Kocsube S."/>
            <person name="Kotiranta H."/>
            <person name="LaButti K.M."/>
            <person name="Lechner B.E."/>
            <person name="Liimatainen K."/>
            <person name="Lipzen A."/>
            <person name="Lukacs Z."/>
            <person name="Mihaltcheva S."/>
            <person name="Morgado L.N."/>
            <person name="Niskanen T."/>
            <person name="Noordeloos M.E."/>
            <person name="Ohm R.A."/>
            <person name="Ortiz-Santana B."/>
            <person name="Ovrebo C."/>
            <person name="Racz N."/>
            <person name="Riley R."/>
            <person name="Savchenko A."/>
            <person name="Shiryaev A."/>
            <person name="Soop K."/>
            <person name="Spirin V."/>
            <person name="Szebenyi C."/>
            <person name="Tomsovsky M."/>
            <person name="Tulloss R.E."/>
            <person name="Uehling J."/>
            <person name="Grigoriev I.V."/>
            <person name="Vagvolgyi C."/>
            <person name="Papp T."/>
            <person name="Martin F.M."/>
            <person name="Miettinen O."/>
            <person name="Hibbett D.S."/>
            <person name="Nagy L.G."/>
        </authorList>
    </citation>
    <scope>NUCLEOTIDE SEQUENCE [LARGE SCALE GENOMIC DNA]</scope>
    <source>
        <strain evidence="2 3">FP101781</strain>
    </source>
</reference>
<evidence type="ECO:0000256" key="1">
    <source>
        <dbReference type="SAM" id="MobiDB-lite"/>
    </source>
</evidence>
<feature type="compositionally biased region" description="Basic residues" evidence="1">
    <location>
        <begin position="46"/>
        <end position="57"/>
    </location>
</feature>
<evidence type="ECO:0000313" key="3">
    <source>
        <dbReference type="Proteomes" id="UP000298030"/>
    </source>
</evidence>
<feature type="region of interest" description="Disordered" evidence="1">
    <location>
        <begin position="1"/>
        <end position="81"/>
    </location>
</feature>
<evidence type="ECO:0000313" key="2">
    <source>
        <dbReference type="EMBL" id="TEB22605.1"/>
    </source>
</evidence>
<keyword evidence="3" id="KW-1185">Reference proteome</keyword>
<name>A0A4Y7SL81_COPMI</name>
<dbReference type="EMBL" id="QPFP01000088">
    <property type="protein sequence ID" value="TEB22605.1"/>
    <property type="molecule type" value="Genomic_DNA"/>
</dbReference>
<accession>A0A4Y7SL81</accession>
<comment type="caution">
    <text evidence="2">The sequence shown here is derived from an EMBL/GenBank/DDBJ whole genome shotgun (WGS) entry which is preliminary data.</text>
</comment>